<organism evidence="1 2">
    <name type="scientific">Candida boidinii</name>
    <name type="common">Yeast</name>
    <dbReference type="NCBI Taxonomy" id="5477"/>
    <lineage>
        <taxon>Eukaryota</taxon>
        <taxon>Fungi</taxon>
        <taxon>Dikarya</taxon>
        <taxon>Ascomycota</taxon>
        <taxon>Saccharomycotina</taxon>
        <taxon>Pichiomycetes</taxon>
        <taxon>Pichiales</taxon>
        <taxon>Pichiaceae</taxon>
        <taxon>Ogataea</taxon>
        <taxon>Ogataea/Candida clade</taxon>
    </lineage>
</organism>
<evidence type="ECO:0000313" key="1">
    <source>
        <dbReference type="EMBL" id="GME98870.1"/>
    </source>
</evidence>
<dbReference type="Proteomes" id="UP001165101">
    <property type="component" value="Unassembled WGS sequence"/>
</dbReference>
<evidence type="ECO:0000313" key="2">
    <source>
        <dbReference type="Proteomes" id="UP001165101"/>
    </source>
</evidence>
<gene>
    <name evidence="1" type="ORF">Cboi01_000511000</name>
</gene>
<name>A0ACB5TZT6_CANBO</name>
<protein>
    <submittedName>
        <fullName evidence="1">Unnamed protein product</fullName>
    </submittedName>
</protein>
<proteinExistence type="predicted"/>
<dbReference type="EMBL" id="BSXV01003728">
    <property type="protein sequence ID" value="GME98870.1"/>
    <property type="molecule type" value="Genomic_DNA"/>
</dbReference>
<accession>A0ACB5TZT6</accession>
<reference evidence="1" key="1">
    <citation type="submission" date="2023-04" db="EMBL/GenBank/DDBJ databases">
        <title>Candida boidinii NBRC 1967.</title>
        <authorList>
            <person name="Ichikawa N."/>
            <person name="Sato H."/>
            <person name="Tonouchi N."/>
        </authorList>
    </citation>
    <scope>NUCLEOTIDE SEQUENCE</scope>
    <source>
        <strain evidence="1">NBRC 1967</strain>
    </source>
</reference>
<sequence>MEQGMMVEMAMAQTTEQQQEKRIEAANQSHPQDPDGFMPPQYKEDWTETLRRVLIGITNSVFGDNSFAKAPFLFMLGPPFTLCVLFFYYVVSPFHILYNFVLLVATFFTMPPLFLYLLGVLLFWLKFLFVLYMDIVNRNNFAYISNLPAQFAFGTAFTASYAVLYKLKLDSSMISEEWWDTWF</sequence>
<keyword evidence="2" id="KW-1185">Reference proteome</keyword>
<comment type="caution">
    <text evidence="1">The sequence shown here is derived from an EMBL/GenBank/DDBJ whole genome shotgun (WGS) entry which is preliminary data.</text>
</comment>